<dbReference type="EMBL" id="CP081495">
    <property type="protein sequence ID" value="UYW01651.1"/>
    <property type="molecule type" value="Genomic_DNA"/>
</dbReference>
<dbReference type="PANTHER" id="PTHR42724:SF1">
    <property type="entry name" value="TETRAACYLDISACCHARIDE 4'-KINASE, MITOCHONDRIAL-RELATED"/>
    <property type="match status" value="1"/>
</dbReference>
<dbReference type="InterPro" id="IPR003758">
    <property type="entry name" value="LpxK"/>
</dbReference>
<evidence type="ECO:0000256" key="3">
    <source>
        <dbReference type="ARBA" id="ARBA00012071"/>
    </source>
</evidence>
<evidence type="ECO:0000256" key="10">
    <source>
        <dbReference type="ARBA" id="ARBA00022840"/>
    </source>
</evidence>
<dbReference type="PANTHER" id="PTHR42724">
    <property type="entry name" value="TETRAACYLDISACCHARIDE 4'-KINASE"/>
    <property type="match status" value="1"/>
</dbReference>
<dbReference type="NCBIfam" id="TIGR00682">
    <property type="entry name" value="lpxK"/>
    <property type="match status" value="1"/>
</dbReference>
<evidence type="ECO:0000256" key="1">
    <source>
        <dbReference type="ARBA" id="ARBA00002274"/>
    </source>
</evidence>
<dbReference type="EC" id="2.7.1.130" evidence="3 13"/>
<dbReference type="HAMAP" id="MF_00409">
    <property type="entry name" value="LpxK"/>
    <property type="match status" value="1"/>
</dbReference>
<evidence type="ECO:0000256" key="5">
    <source>
        <dbReference type="ARBA" id="ARBA00022516"/>
    </source>
</evidence>
<evidence type="ECO:0000256" key="6">
    <source>
        <dbReference type="ARBA" id="ARBA00022556"/>
    </source>
</evidence>
<evidence type="ECO:0000256" key="4">
    <source>
        <dbReference type="ARBA" id="ARBA00016436"/>
    </source>
</evidence>
<dbReference type="RefSeq" id="WP_264434124.1">
    <property type="nucleotide sequence ID" value="NZ_CP081495.1"/>
</dbReference>
<comment type="similarity">
    <text evidence="13">Belongs to the LpxK family.</text>
</comment>
<evidence type="ECO:0000256" key="2">
    <source>
        <dbReference type="ARBA" id="ARBA00004870"/>
    </source>
</evidence>
<gene>
    <name evidence="13 14" type="primary">lpxK</name>
    <name evidence="14" type="ORF">K5I29_01620</name>
</gene>
<organism evidence="14 15">
    <name type="scientific">Flavobacterium agricola</name>
    <dbReference type="NCBI Taxonomy" id="2870839"/>
    <lineage>
        <taxon>Bacteria</taxon>
        <taxon>Pseudomonadati</taxon>
        <taxon>Bacteroidota</taxon>
        <taxon>Flavobacteriia</taxon>
        <taxon>Flavobacteriales</taxon>
        <taxon>Flavobacteriaceae</taxon>
        <taxon>Flavobacterium</taxon>
    </lineage>
</organism>
<keyword evidence="6 13" id="KW-0441">Lipid A biosynthesis</keyword>
<evidence type="ECO:0000256" key="7">
    <source>
        <dbReference type="ARBA" id="ARBA00022679"/>
    </source>
</evidence>
<evidence type="ECO:0000313" key="15">
    <source>
        <dbReference type="Proteomes" id="UP001163328"/>
    </source>
</evidence>
<sequence length="340" mass="38818">MKTIRRVLYPFSLLYAAVTGVRNFFYDKGIFKSTAFSLPVIAVGNLSVGGTGKTPQIEYLIRLLSNHNLKLATISRGYKRKTKGMVVATPMHTAADLGDEPFQFYSKFKDLTVIANGNRVEAIQYLLEQPKCPDVVLLDDAMQHRKVKAGFYVMLTAYQDFFYSDLVLPAGNLRESKCGAKRANCIVVTKCPSDLTNIEAERIKNRIKKYAPQIPVYFSAIAYYTYIYNQKDQQLLSDLKADYVLLAGIAKPEPFFKHLKKENTLLLRYPDHHNFTTQDIEDIKQKASGKLIITTEKDYVRLVGKIPQNQLYYLPIQATFLFDESEAFNQQILRYVMPSI</sequence>
<protein>
    <recommendedName>
        <fullName evidence="4 13">Tetraacyldisaccharide 4'-kinase</fullName>
        <ecNumber evidence="3 13">2.7.1.130</ecNumber>
    </recommendedName>
    <alternativeName>
        <fullName evidence="12 13">Lipid A 4'-kinase</fullName>
    </alternativeName>
</protein>
<proteinExistence type="inferred from homology"/>
<comment type="function">
    <text evidence="1 13">Transfers the gamma-phosphate of ATP to the 4'-position of a tetraacyldisaccharide 1-phosphate intermediate (termed DS-1-P) to form tetraacyldisaccharide 1,4'-bis-phosphate (lipid IVA).</text>
</comment>
<evidence type="ECO:0000256" key="13">
    <source>
        <dbReference type="HAMAP-Rule" id="MF_00409"/>
    </source>
</evidence>
<keyword evidence="9 13" id="KW-0418">Kinase</keyword>
<dbReference type="SUPFAM" id="SSF52540">
    <property type="entry name" value="P-loop containing nucleoside triphosphate hydrolases"/>
    <property type="match status" value="1"/>
</dbReference>
<dbReference type="GO" id="GO:0009029">
    <property type="term" value="F:lipid-A 4'-kinase activity"/>
    <property type="evidence" value="ECO:0007669"/>
    <property type="project" value="UniProtKB-EC"/>
</dbReference>
<keyword evidence="7 13" id="KW-0808">Transferase</keyword>
<comment type="pathway">
    <text evidence="2 13">Glycolipid biosynthesis; lipid IV(A) biosynthesis; lipid IV(A) from (3R)-3-hydroxytetradecanoyl-[acyl-carrier-protein] and UDP-N-acetyl-alpha-D-glucosamine: step 6/6.</text>
</comment>
<name>A0ABY6LZM6_9FLAO</name>
<dbReference type="InterPro" id="IPR027417">
    <property type="entry name" value="P-loop_NTPase"/>
</dbReference>
<evidence type="ECO:0000256" key="11">
    <source>
        <dbReference type="ARBA" id="ARBA00023098"/>
    </source>
</evidence>
<dbReference type="Pfam" id="PF02606">
    <property type="entry name" value="LpxK"/>
    <property type="match status" value="1"/>
</dbReference>
<comment type="catalytic activity">
    <reaction evidence="13">
        <text>a lipid A disaccharide + ATP = a lipid IVA + ADP + H(+)</text>
        <dbReference type="Rhea" id="RHEA:67840"/>
        <dbReference type="ChEBI" id="CHEBI:15378"/>
        <dbReference type="ChEBI" id="CHEBI:30616"/>
        <dbReference type="ChEBI" id="CHEBI:176343"/>
        <dbReference type="ChEBI" id="CHEBI:176425"/>
        <dbReference type="ChEBI" id="CHEBI:456216"/>
        <dbReference type="EC" id="2.7.1.130"/>
    </reaction>
</comment>
<keyword evidence="5 13" id="KW-0444">Lipid biosynthesis</keyword>
<feature type="binding site" evidence="13">
    <location>
        <begin position="47"/>
        <end position="54"/>
    </location>
    <ligand>
        <name>ATP</name>
        <dbReference type="ChEBI" id="CHEBI:30616"/>
    </ligand>
</feature>
<dbReference type="Proteomes" id="UP001163328">
    <property type="component" value="Chromosome"/>
</dbReference>
<evidence type="ECO:0000256" key="8">
    <source>
        <dbReference type="ARBA" id="ARBA00022741"/>
    </source>
</evidence>
<keyword evidence="10 13" id="KW-0067">ATP-binding</keyword>
<evidence type="ECO:0000256" key="9">
    <source>
        <dbReference type="ARBA" id="ARBA00022777"/>
    </source>
</evidence>
<evidence type="ECO:0000313" key="14">
    <source>
        <dbReference type="EMBL" id="UYW01651.1"/>
    </source>
</evidence>
<keyword evidence="11 13" id="KW-0443">Lipid metabolism</keyword>
<reference evidence="14" key="1">
    <citation type="submission" date="2021-08" db="EMBL/GenBank/DDBJ databases">
        <title>Flavobacterium sp. strain CC-SYL302.</title>
        <authorList>
            <person name="Lin S.-Y."/>
            <person name="Lee T.-H."/>
            <person name="Young C.-C."/>
        </authorList>
    </citation>
    <scope>NUCLEOTIDE SEQUENCE</scope>
    <source>
        <strain evidence="14">CC-SYL302</strain>
    </source>
</reference>
<keyword evidence="8 13" id="KW-0547">Nucleotide-binding</keyword>
<accession>A0ABY6LZM6</accession>
<evidence type="ECO:0000256" key="12">
    <source>
        <dbReference type="ARBA" id="ARBA00029757"/>
    </source>
</evidence>
<keyword evidence="15" id="KW-1185">Reference proteome</keyword>